<feature type="compositionally biased region" description="Basic and acidic residues" evidence="2">
    <location>
        <begin position="451"/>
        <end position="476"/>
    </location>
</feature>
<feature type="domain" description="Helicase C-terminal" evidence="3">
    <location>
        <begin position="33"/>
        <end position="188"/>
    </location>
</feature>
<evidence type="ECO:0000313" key="4">
    <source>
        <dbReference type="EMBL" id="TEB22192.1"/>
    </source>
</evidence>
<feature type="compositionally biased region" description="Acidic residues" evidence="2">
    <location>
        <begin position="791"/>
        <end position="803"/>
    </location>
</feature>
<dbReference type="Gene3D" id="3.40.50.300">
    <property type="entry name" value="P-loop containing nucleotide triphosphate hydrolases"/>
    <property type="match status" value="1"/>
</dbReference>
<evidence type="ECO:0000256" key="2">
    <source>
        <dbReference type="SAM" id="MobiDB-lite"/>
    </source>
</evidence>
<sequence length="925" mass="99481">MNRPTKLDAIARLAAYLLFSGCRTMPAVADGQLVIPEYDPMAGGDNKLLIYQEFTVFMQLLIDVLRVHGVEAVFINETQAFKTRNSIIKKFKENPTTRCFVFSKVGAVGLNLTEANYMIFLDQQWSFADENQAIGRLHRQGQKRPVGVFHILAAGTVDYILYNAARGKALMSQAFLTTEKQEKMANLVSGGDPGLGSVPTDGEEDEETPRVQSSTAFAAGGSKSSKSKGKMKSTLKGRKDEGSEDDDRGPNSSDAEPKAKRSTVSAAGGSKSSKSKGRVTSTLKGRGVAGSDDDDSGADSEPEAKSKPPVAKAKQLKAGRKAEGEAIPDRKRSSSLAHAKTEDRSRSTKEEKLVPRKEKSVSKKEKSISNKEQSKPSKAKMKKSKAEAEEEEESEGEGSEGENMPEEARERQRTTAAKSGKGTSGKATRRGVDVDDSSEDRPAQKKSMVKGKGDAAQEKGDVERPGHNYKLKETKAALKKTKGKGVLRVEAVEIPAQKKPALSAEGGGKVNERKEDGRGKANEGSGVVKSGKKSALKNAAAAKQGQASGSSKVSLKEKTKRKPPPKSSEIVEETDSELDEYPIDELYSSEPEVPSTKAPTTAPVSDRDDMGFDSDDMRMGIDLDVEMGRYSRPGSSASMHPFSGMVATSSLKGSIALQQKKRERAESIQHAGDSSGKRQREYTSPQQTVVKAPHAGVPPLPLRFTQSTQPIGNTSSTLGALDPPFGLGTTGRRFAQKRSAGSGEGSRASSQSGSRSRPHSARPRSPSSQGSRFGLVKGGRQPLGPAGTFTPEEDVEMGDDVPLEIDHAQAPFTQYRAGEDPRGRRTNTDIRAKIDAGLLERRMDSRKKYEPQHVIGEPSASSSSRSQMGHVFRRGAAAFAPPPGGNTVPTMTQPFSSAAIAVKKDKGKKKEKKKGKKNEREKESE</sequence>
<feature type="compositionally biased region" description="Acidic residues" evidence="2">
    <location>
        <begin position="570"/>
        <end position="583"/>
    </location>
</feature>
<feature type="region of interest" description="Disordered" evidence="2">
    <location>
        <begin position="651"/>
        <end position="925"/>
    </location>
</feature>
<feature type="compositionally biased region" description="Acidic residues" evidence="2">
    <location>
        <begin position="291"/>
        <end position="301"/>
    </location>
</feature>
<dbReference type="InterPro" id="IPR027417">
    <property type="entry name" value="P-loop_NTPase"/>
</dbReference>
<keyword evidence="1" id="KW-0378">Hydrolase</keyword>
<feature type="compositionally biased region" description="Acidic residues" evidence="2">
    <location>
        <begin position="388"/>
        <end position="405"/>
    </location>
</feature>
<feature type="compositionally biased region" description="Basic residues" evidence="2">
    <location>
        <begin position="905"/>
        <end position="917"/>
    </location>
</feature>
<proteinExistence type="predicted"/>
<feature type="compositionally biased region" description="Low complexity" evidence="2">
    <location>
        <begin position="536"/>
        <end position="552"/>
    </location>
</feature>
<feature type="compositionally biased region" description="Basic and acidic residues" evidence="2">
    <location>
        <begin position="605"/>
        <end position="617"/>
    </location>
</feature>
<gene>
    <name evidence="4" type="ORF">FA13DRAFT_1716313</name>
</gene>
<dbReference type="Proteomes" id="UP000298030">
    <property type="component" value="Unassembled WGS sequence"/>
</dbReference>
<dbReference type="CDD" id="cd18793">
    <property type="entry name" value="SF2_C_SNF"/>
    <property type="match status" value="1"/>
</dbReference>
<feature type="region of interest" description="Disordered" evidence="2">
    <location>
        <begin position="186"/>
        <end position="617"/>
    </location>
</feature>
<feature type="compositionally biased region" description="Basic and acidic residues" evidence="2">
    <location>
        <begin position="320"/>
        <end position="332"/>
    </location>
</feature>
<evidence type="ECO:0000313" key="5">
    <source>
        <dbReference type="Proteomes" id="UP000298030"/>
    </source>
</evidence>
<evidence type="ECO:0000259" key="3">
    <source>
        <dbReference type="PROSITE" id="PS51194"/>
    </source>
</evidence>
<dbReference type="InterPro" id="IPR049730">
    <property type="entry name" value="SNF2/RAD54-like_C"/>
</dbReference>
<dbReference type="Pfam" id="PF00271">
    <property type="entry name" value="Helicase_C"/>
    <property type="match status" value="1"/>
</dbReference>
<dbReference type="SMART" id="SM00490">
    <property type="entry name" value="HELICc"/>
    <property type="match status" value="1"/>
</dbReference>
<name>A0A4Y7SKA5_COPMI</name>
<dbReference type="STRING" id="71717.A0A4Y7SKA5"/>
<dbReference type="PROSITE" id="PS51194">
    <property type="entry name" value="HELICASE_CTER"/>
    <property type="match status" value="1"/>
</dbReference>
<evidence type="ECO:0000256" key="1">
    <source>
        <dbReference type="ARBA" id="ARBA00022801"/>
    </source>
</evidence>
<feature type="compositionally biased region" description="Low complexity" evidence="2">
    <location>
        <begin position="262"/>
        <end position="282"/>
    </location>
</feature>
<organism evidence="4 5">
    <name type="scientific">Coprinellus micaceus</name>
    <name type="common">Glistening ink-cap mushroom</name>
    <name type="synonym">Coprinus micaceus</name>
    <dbReference type="NCBI Taxonomy" id="71717"/>
    <lineage>
        <taxon>Eukaryota</taxon>
        <taxon>Fungi</taxon>
        <taxon>Dikarya</taxon>
        <taxon>Basidiomycota</taxon>
        <taxon>Agaricomycotina</taxon>
        <taxon>Agaricomycetes</taxon>
        <taxon>Agaricomycetidae</taxon>
        <taxon>Agaricales</taxon>
        <taxon>Agaricineae</taxon>
        <taxon>Psathyrellaceae</taxon>
        <taxon>Coprinellus</taxon>
    </lineage>
</organism>
<feature type="compositionally biased region" description="Polar residues" evidence="2">
    <location>
        <begin position="887"/>
        <end position="896"/>
    </location>
</feature>
<feature type="compositionally biased region" description="Basic residues" evidence="2">
    <location>
        <begin position="225"/>
        <end position="236"/>
    </location>
</feature>
<keyword evidence="5" id="KW-1185">Reference proteome</keyword>
<comment type="caution">
    <text evidence="4">The sequence shown here is derived from an EMBL/GenBank/DDBJ whole genome shotgun (WGS) entry which is preliminary data.</text>
</comment>
<feature type="compositionally biased region" description="Basic and acidic residues" evidence="2">
    <location>
        <begin position="817"/>
        <end position="851"/>
    </location>
</feature>
<dbReference type="SUPFAM" id="SSF52540">
    <property type="entry name" value="P-loop containing nucleoside triphosphate hydrolases"/>
    <property type="match status" value="1"/>
</dbReference>
<feature type="compositionally biased region" description="Polar residues" evidence="2">
    <location>
        <begin position="704"/>
        <end position="718"/>
    </location>
</feature>
<feature type="compositionally biased region" description="Low complexity" evidence="2">
    <location>
        <begin position="738"/>
        <end position="755"/>
    </location>
</feature>
<dbReference type="EMBL" id="QPFP01000096">
    <property type="protein sequence ID" value="TEB22192.1"/>
    <property type="molecule type" value="Genomic_DNA"/>
</dbReference>
<protein>
    <recommendedName>
        <fullName evidence="3">Helicase C-terminal domain-containing protein</fullName>
    </recommendedName>
</protein>
<dbReference type="GO" id="GO:0016787">
    <property type="term" value="F:hydrolase activity"/>
    <property type="evidence" value="ECO:0007669"/>
    <property type="project" value="UniProtKB-KW"/>
</dbReference>
<reference evidence="4 5" key="1">
    <citation type="journal article" date="2019" name="Nat. Ecol. Evol.">
        <title>Megaphylogeny resolves global patterns of mushroom evolution.</title>
        <authorList>
            <person name="Varga T."/>
            <person name="Krizsan K."/>
            <person name="Foldi C."/>
            <person name="Dima B."/>
            <person name="Sanchez-Garcia M."/>
            <person name="Sanchez-Ramirez S."/>
            <person name="Szollosi G.J."/>
            <person name="Szarkandi J.G."/>
            <person name="Papp V."/>
            <person name="Albert L."/>
            <person name="Andreopoulos W."/>
            <person name="Angelini C."/>
            <person name="Antonin V."/>
            <person name="Barry K.W."/>
            <person name="Bougher N.L."/>
            <person name="Buchanan P."/>
            <person name="Buyck B."/>
            <person name="Bense V."/>
            <person name="Catcheside P."/>
            <person name="Chovatia M."/>
            <person name="Cooper J."/>
            <person name="Damon W."/>
            <person name="Desjardin D."/>
            <person name="Finy P."/>
            <person name="Geml J."/>
            <person name="Haridas S."/>
            <person name="Hughes K."/>
            <person name="Justo A."/>
            <person name="Karasinski D."/>
            <person name="Kautmanova I."/>
            <person name="Kiss B."/>
            <person name="Kocsube S."/>
            <person name="Kotiranta H."/>
            <person name="LaButti K.M."/>
            <person name="Lechner B.E."/>
            <person name="Liimatainen K."/>
            <person name="Lipzen A."/>
            <person name="Lukacs Z."/>
            <person name="Mihaltcheva S."/>
            <person name="Morgado L.N."/>
            <person name="Niskanen T."/>
            <person name="Noordeloos M.E."/>
            <person name="Ohm R.A."/>
            <person name="Ortiz-Santana B."/>
            <person name="Ovrebo C."/>
            <person name="Racz N."/>
            <person name="Riley R."/>
            <person name="Savchenko A."/>
            <person name="Shiryaev A."/>
            <person name="Soop K."/>
            <person name="Spirin V."/>
            <person name="Szebenyi C."/>
            <person name="Tomsovsky M."/>
            <person name="Tulloss R.E."/>
            <person name="Uehling J."/>
            <person name="Grigoriev I.V."/>
            <person name="Vagvolgyi C."/>
            <person name="Papp T."/>
            <person name="Martin F.M."/>
            <person name="Miettinen O."/>
            <person name="Hibbett D.S."/>
            <person name="Nagy L.G."/>
        </authorList>
    </citation>
    <scope>NUCLEOTIDE SEQUENCE [LARGE SCALE GENOMIC DNA]</scope>
    <source>
        <strain evidence="4 5">FP101781</strain>
    </source>
</reference>
<dbReference type="InterPro" id="IPR001650">
    <property type="entry name" value="Helicase_C-like"/>
</dbReference>
<dbReference type="AlphaFoldDB" id="A0A4Y7SKA5"/>
<dbReference type="OrthoDB" id="3048658at2759"/>
<dbReference type="PANTHER" id="PTHR10799">
    <property type="entry name" value="SNF2/RAD54 HELICASE FAMILY"/>
    <property type="match status" value="1"/>
</dbReference>
<feature type="compositionally biased region" description="Basic and acidic residues" evidence="2">
    <location>
        <begin position="339"/>
        <end position="375"/>
    </location>
</feature>
<accession>A0A4Y7SKA5</accession>
<feature type="compositionally biased region" description="Basic and acidic residues" evidence="2">
    <location>
        <begin position="510"/>
        <end position="521"/>
    </location>
</feature>